<dbReference type="EMBL" id="ML986586">
    <property type="protein sequence ID" value="KAF2268418.1"/>
    <property type="molecule type" value="Genomic_DNA"/>
</dbReference>
<evidence type="ECO:0000256" key="1">
    <source>
        <dbReference type="SAM" id="MobiDB-lite"/>
    </source>
</evidence>
<gene>
    <name evidence="2" type="ORF">CC78DRAFT_575890</name>
</gene>
<evidence type="ECO:0000313" key="3">
    <source>
        <dbReference type="Proteomes" id="UP000800093"/>
    </source>
</evidence>
<keyword evidence="3" id="KW-1185">Reference proteome</keyword>
<protein>
    <submittedName>
        <fullName evidence="2">Uncharacterized protein</fullName>
    </submittedName>
</protein>
<proteinExistence type="predicted"/>
<organism evidence="2 3">
    <name type="scientific">Lojkania enalia</name>
    <dbReference type="NCBI Taxonomy" id="147567"/>
    <lineage>
        <taxon>Eukaryota</taxon>
        <taxon>Fungi</taxon>
        <taxon>Dikarya</taxon>
        <taxon>Ascomycota</taxon>
        <taxon>Pezizomycotina</taxon>
        <taxon>Dothideomycetes</taxon>
        <taxon>Pleosporomycetidae</taxon>
        <taxon>Pleosporales</taxon>
        <taxon>Pleosporales incertae sedis</taxon>
        <taxon>Lojkania</taxon>
    </lineage>
</organism>
<reference evidence="3" key="1">
    <citation type="journal article" date="2020" name="Stud. Mycol.">
        <title>101 Dothideomycetes genomes: A test case for predicting lifestyles and emergence of pathogens.</title>
        <authorList>
            <person name="Haridas S."/>
            <person name="Albert R."/>
            <person name="Binder M."/>
            <person name="Bloem J."/>
            <person name="LaButti K."/>
            <person name="Salamov A."/>
            <person name="Andreopoulos B."/>
            <person name="Baker S."/>
            <person name="Barry K."/>
            <person name="Bills G."/>
            <person name="Bluhm B."/>
            <person name="Cannon C."/>
            <person name="Castanera R."/>
            <person name="Culley D."/>
            <person name="Daum C."/>
            <person name="Ezra D."/>
            <person name="Gonzalez J."/>
            <person name="Henrissat B."/>
            <person name="Kuo A."/>
            <person name="Liang C."/>
            <person name="Lipzen A."/>
            <person name="Lutzoni F."/>
            <person name="Magnuson J."/>
            <person name="Mondo S."/>
            <person name="Nolan M."/>
            <person name="Ohm R."/>
            <person name="Pangilinan J."/>
            <person name="Park H.-J."/>
            <person name="Ramirez L."/>
            <person name="Alfaro M."/>
            <person name="Sun H."/>
            <person name="Tritt A."/>
            <person name="Yoshinaga Y."/>
            <person name="Zwiers L.-H."/>
            <person name="Turgeon B."/>
            <person name="Goodwin S."/>
            <person name="Spatafora J."/>
            <person name="Crous P."/>
            <person name="Grigoriev I."/>
        </authorList>
    </citation>
    <scope>NUCLEOTIDE SEQUENCE [LARGE SCALE GENOMIC DNA]</scope>
    <source>
        <strain evidence="3">CBS 304.66</strain>
    </source>
</reference>
<feature type="region of interest" description="Disordered" evidence="1">
    <location>
        <begin position="79"/>
        <end position="98"/>
    </location>
</feature>
<name>A0A9P4KGN4_9PLEO</name>
<dbReference type="Proteomes" id="UP000800093">
    <property type="component" value="Unassembled WGS sequence"/>
</dbReference>
<evidence type="ECO:0000313" key="2">
    <source>
        <dbReference type="EMBL" id="KAF2268418.1"/>
    </source>
</evidence>
<accession>A0A9P4KGN4</accession>
<dbReference type="AlphaFoldDB" id="A0A9P4KGN4"/>
<feature type="region of interest" description="Disordered" evidence="1">
    <location>
        <begin position="150"/>
        <end position="171"/>
    </location>
</feature>
<comment type="caution">
    <text evidence="2">The sequence shown here is derived from an EMBL/GenBank/DDBJ whole genome shotgun (WGS) entry which is preliminary data.</text>
</comment>
<sequence>MHVPSILALSDKLDSALLCSPPSPLLSEALLCAFGPSPAFGHPWNARRLVSLPAVRLRALGCPQRSWVPIVGDKSWAQTRNNHKKPSASCRDQGSIERSPVLGPRPDAQWSNHYHPVDAHCQTTHSCASENFPCIVIQIAQSAAAQAHRRRVRSVPEANHVPWPQPRGAPV</sequence>